<feature type="binding site" evidence="10">
    <location>
        <position position="246"/>
    </location>
    <ligand>
        <name>K(+)</name>
        <dbReference type="ChEBI" id="CHEBI:29103"/>
    </ligand>
</feature>
<dbReference type="InterPro" id="IPR027266">
    <property type="entry name" value="TrmE/GcvT-like"/>
</dbReference>
<evidence type="ECO:0000256" key="1">
    <source>
        <dbReference type="ARBA" id="ARBA00011043"/>
    </source>
</evidence>
<evidence type="ECO:0000313" key="13">
    <source>
        <dbReference type="EMBL" id="OLU45594.1"/>
    </source>
</evidence>
<comment type="subunit">
    <text evidence="10">Homodimer. Heterotetramer of two MnmE and two MnmG subunits.</text>
</comment>
<dbReference type="STRING" id="1862672.BO225_08080"/>
<keyword evidence="9 10" id="KW-0342">GTP-binding</keyword>
<keyword evidence="7 10" id="KW-0460">Magnesium</keyword>
<evidence type="ECO:0000256" key="2">
    <source>
        <dbReference type="ARBA" id="ARBA00022490"/>
    </source>
</evidence>
<dbReference type="InterPro" id="IPR027417">
    <property type="entry name" value="P-loop_NTPase"/>
</dbReference>
<keyword evidence="3 10" id="KW-0819">tRNA processing</keyword>
<keyword evidence="2 10" id="KW-0963">Cytoplasm</keyword>
<comment type="subcellular location">
    <subcellularLocation>
        <location evidence="10">Cytoplasm</location>
    </subcellularLocation>
</comment>
<feature type="binding site" evidence="10">
    <location>
        <position position="252"/>
    </location>
    <ligand>
        <name>Mg(2+)</name>
        <dbReference type="ChEBI" id="CHEBI:18420"/>
    </ligand>
</feature>
<dbReference type="Gene3D" id="3.40.50.300">
    <property type="entry name" value="P-loop containing nucleotide triphosphate hydrolases"/>
    <property type="match status" value="1"/>
</dbReference>
<dbReference type="Gene3D" id="1.20.120.430">
    <property type="entry name" value="tRNA modification GTPase MnmE domain 2"/>
    <property type="match status" value="1"/>
</dbReference>
<feature type="binding site" evidence="10">
    <location>
        <position position="227"/>
    </location>
    <ligand>
        <name>K(+)</name>
        <dbReference type="ChEBI" id="CHEBI:29103"/>
    </ligand>
</feature>
<comment type="function">
    <text evidence="10">Exhibits a very high intrinsic GTPase hydrolysis rate. Involved in the addition of a carboxymethylaminomethyl (cmnm) group at the wobble position (U34) of certain tRNAs, forming tRNA-cmnm(5)s(2)U34.</text>
</comment>
<evidence type="ECO:0000256" key="6">
    <source>
        <dbReference type="ARBA" id="ARBA00022801"/>
    </source>
</evidence>
<dbReference type="GeneID" id="78275896"/>
<evidence type="ECO:0000256" key="8">
    <source>
        <dbReference type="ARBA" id="ARBA00022958"/>
    </source>
</evidence>
<dbReference type="RefSeq" id="WP_076341758.1">
    <property type="nucleotide sequence ID" value="NZ_CAMNTW010000020.1"/>
</dbReference>
<dbReference type="GO" id="GO:0003924">
    <property type="term" value="F:GTPase activity"/>
    <property type="evidence" value="ECO:0007669"/>
    <property type="project" value="UniProtKB-UniRule"/>
</dbReference>
<evidence type="ECO:0000259" key="12">
    <source>
        <dbReference type="PROSITE" id="PS51709"/>
    </source>
</evidence>
<sequence>MFSDTIAAISTPLQEGAISIIRISGEDALPIVNSIFSKDLSQKESHTITYGYIYDNDTLVDEVLVSVFRAPKTYTREDVVEINAHGGVFITRKILGLLLQRGARLARPGEFTQRAFYHGRIDLAQAEAVEELIEANSDASAQLAIEGVRGSIRALLEPLIDDLMDIIATIEVNIDYPEYEDVEELTFSKLLPKTNAWLEKIDQILVRAKSGQVAKNGIDTVILGQPNVGKSSLLNALLDEEKAIVTDIAGTTRDIVEGQIQVKGVRLNLIDTAGIREAKDTIEKIGIQKSEQMLEKAQLVLLVFDASKPLDEEDRRLLSLTKDKLRLCLYNKSDLVKKIPEEGIVICAKEKKIQSLLNALEKLYEENVLSEKPLLSNERQIGLLHLAKEDMMRAKQAMELETEPDLIEIDIQSAHDHLKEILGEVSRDDLLDTLFSKFCLGK</sequence>
<evidence type="ECO:0000256" key="7">
    <source>
        <dbReference type="ARBA" id="ARBA00022842"/>
    </source>
</evidence>
<organism evidence="13 14">
    <name type="scientific">Dubosiella newyorkensis</name>
    <dbReference type="NCBI Taxonomy" id="1862672"/>
    <lineage>
        <taxon>Bacteria</taxon>
        <taxon>Bacillati</taxon>
        <taxon>Bacillota</taxon>
        <taxon>Erysipelotrichia</taxon>
        <taxon>Erysipelotrichales</taxon>
        <taxon>Erysipelotrichaceae</taxon>
        <taxon>Dubosiella</taxon>
    </lineage>
</organism>
<dbReference type="FunFam" id="3.30.1360.120:FF:000003">
    <property type="entry name" value="tRNA modification GTPase MnmE"/>
    <property type="match status" value="1"/>
</dbReference>
<dbReference type="GO" id="GO:0046872">
    <property type="term" value="F:metal ion binding"/>
    <property type="evidence" value="ECO:0007669"/>
    <property type="project" value="UniProtKB-KW"/>
</dbReference>
<dbReference type="HAMAP" id="MF_00379">
    <property type="entry name" value="GTPase_MnmE"/>
    <property type="match status" value="1"/>
</dbReference>
<evidence type="ECO:0000256" key="10">
    <source>
        <dbReference type="HAMAP-Rule" id="MF_00379"/>
    </source>
</evidence>
<feature type="binding site" evidence="10">
    <location>
        <position position="120"/>
    </location>
    <ligand>
        <name>(6S)-5-formyl-5,6,7,8-tetrahydrofolate</name>
        <dbReference type="ChEBI" id="CHEBI:57457"/>
    </ligand>
</feature>
<dbReference type="AlphaFoldDB" id="A0A1U7NLJ1"/>
<gene>
    <name evidence="10" type="primary">mnmE</name>
    <name evidence="10" type="synonym">trmE</name>
    <name evidence="13" type="ORF">BO225_08080</name>
</gene>
<proteinExistence type="inferred from homology"/>
<dbReference type="Pfam" id="PF10396">
    <property type="entry name" value="TrmE_N"/>
    <property type="match status" value="1"/>
</dbReference>
<keyword evidence="14" id="KW-1185">Reference proteome</keyword>
<dbReference type="InterPro" id="IPR004520">
    <property type="entry name" value="GTPase_MnmE"/>
</dbReference>
<comment type="caution">
    <text evidence="13">The sequence shown here is derived from an EMBL/GenBank/DDBJ whole genome shotgun (WGS) entry which is preliminary data.</text>
</comment>
<keyword evidence="5 10" id="KW-0547">Nucleotide-binding</keyword>
<keyword evidence="8 10" id="KW-0630">Potassium</keyword>
<dbReference type="PANTHER" id="PTHR42714:SF2">
    <property type="entry name" value="TRNA MODIFICATION GTPASE GTPBP3, MITOCHONDRIAL"/>
    <property type="match status" value="1"/>
</dbReference>
<name>A0A1U7NLJ1_9FIRM</name>
<comment type="cofactor">
    <cofactor evidence="10">
        <name>K(+)</name>
        <dbReference type="ChEBI" id="CHEBI:29103"/>
    </cofactor>
    <text evidence="10">Binds 1 potassium ion per subunit.</text>
</comment>
<dbReference type="InterPro" id="IPR025867">
    <property type="entry name" value="MnmE_helical"/>
</dbReference>
<feature type="binding site" evidence="10">
    <location>
        <position position="81"/>
    </location>
    <ligand>
        <name>(6S)-5-formyl-5,6,7,8-tetrahydrofolate</name>
        <dbReference type="ChEBI" id="CHEBI:57457"/>
    </ligand>
</feature>
<dbReference type="PANTHER" id="PTHR42714">
    <property type="entry name" value="TRNA MODIFICATION GTPASE GTPBP3"/>
    <property type="match status" value="1"/>
</dbReference>
<dbReference type="CDD" id="cd14858">
    <property type="entry name" value="TrmE_N"/>
    <property type="match status" value="1"/>
</dbReference>
<dbReference type="FunFam" id="3.40.50.300:FF:001376">
    <property type="entry name" value="tRNA modification GTPase MnmE"/>
    <property type="match status" value="1"/>
</dbReference>
<evidence type="ECO:0000256" key="9">
    <source>
        <dbReference type="ARBA" id="ARBA00023134"/>
    </source>
</evidence>
<feature type="binding site" evidence="10">
    <location>
        <position position="248"/>
    </location>
    <ligand>
        <name>K(+)</name>
        <dbReference type="ChEBI" id="CHEBI:29103"/>
    </ligand>
</feature>
<dbReference type="InterPro" id="IPR005225">
    <property type="entry name" value="Small_GTP-bd"/>
</dbReference>
<dbReference type="GO" id="GO:0002098">
    <property type="term" value="P:tRNA wobble uridine modification"/>
    <property type="evidence" value="ECO:0007669"/>
    <property type="project" value="TreeGrafter"/>
</dbReference>
<dbReference type="EMBL" id="MPKA01000083">
    <property type="protein sequence ID" value="OLU45594.1"/>
    <property type="molecule type" value="Genomic_DNA"/>
</dbReference>
<protein>
    <recommendedName>
        <fullName evidence="10">tRNA modification GTPase MnmE</fullName>
        <ecNumber evidence="10">3.6.-.-</ecNumber>
    </recommendedName>
</protein>
<feature type="binding site" evidence="10">
    <location>
        <position position="442"/>
    </location>
    <ligand>
        <name>(6S)-5-formyl-5,6,7,8-tetrahydrofolate</name>
        <dbReference type="ChEBI" id="CHEBI:57457"/>
    </ligand>
</feature>
<feature type="binding site" evidence="10">
    <location>
        <begin position="227"/>
        <end position="232"/>
    </location>
    <ligand>
        <name>GTP</name>
        <dbReference type="ChEBI" id="CHEBI:37565"/>
    </ligand>
</feature>
<dbReference type="SUPFAM" id="SSF52540">
    <property type="entry name" value="P-loop containing nucleoside triphosphate hydrolases"/>
    <property type="match status" value="1"/>
</dbReference>
<dbReference type="OrthoDB" id="9805918at2"/>
<dbReference type="GO" id="GO:0030488">
    <property type="term" value="P:tRNA methylation"/>
    <property type="evidence" value="ECO:0007669"/>
    <property type="project" value="TreeGrafter"/>
</dbReference>
<feature type="domain" description="TrmE-type G" evidence="12">
    <location>
        <begin position="217"/>
        <end position="365"/>
    </location>
</feature>
<dbReference type="Pfam" id="PF12631">
    <property type="entry name" value="MnmE_helical"/>
    <property type="match status" value="1"/>
</dbReference>
<dbReference type="CDD" id="cd04164">
    <property type="entry name" value="trmE"/>
    <property type="match status" value="1"/>
</dbReference>
<comment type="similarity">
    <text evidence="1 10 11">Belongs to the TRAFAC class TrmE-Era-EngA-EngB-Septin-like GTPase superfamily. TrmE GTPase family.</text>
</comment>
<evidence type="ECO:0000313" key="14">
    <source>
        <dbReference type="Proteomes" id="UP000186705"/>
    </source>
</evidence>
<keyword evidence="4 10" id="KW-0479">Metal-binding</keyword>
<feature type="binding site" evidence="10">
    <location>
        <position position="22"/>
    </location>
    <ligand>
        <name>(6S)-5-formyl-5,6,7,8-tetrahydrofolate</name>
        <dbReference type="ChEBI" id="CHEBI:57457"/>
    </ligand>
</feature>
<feature type="binding site" evidence="10">
    <location>
        <position position="251"/>
    </location>
    <ligand>
        <name>K(+)</name>
        <dbReference type="ChEBI" id="CHEBI:29103"/>
    </ligand>
</feature>
<dbReference type="Pfam" id="PF01926">
    <property type="entry name" value="MMR_HSR1"/>
    <property type="match status" value="1"/>
</dbReference>
<accession>A0A1U7NLJ1</accession>
<dbReference type="Gene3D" id="3.30.1360.120">
    <property type="entry name" value="Probable tRNA modification gtpase trme, domain 1"/>
    <property type="match status" value="1"/>
</dbReference>
<evidence type="ECO:0000256" key="11">
    <source>
        <dbReference type="RuleBase" id="RU003313"/>
    </source>
</evidence>
<dbReference type="SUPFAM" id="SSF116878">
    <property type="entry name" value="TrmE connector domain"/>
    <property type="match status" value="1"/>
</dbReference>
<dbReference type="Proteomes" id="UP000186705">
    <property type="component" value="Unassembled WGS sequence"/>
</dbReference>
<dbReference type="NCBIfam" id="TIGR00231">
    <property type="entry name" value="small_GTP"/>
    <property type="match status" value="1"/>
</dbReference>
<comment type="caution">
    <text evidence="10">Lacks conserved residue(s) required for the propagation of feature annotation.</text>
</comment>
<evidence type="ECO:0000256" key="4">
    <source>
        <dbReference type="ARBA" id="ARBA00022723"/>
    </source>
</evidence>
<dbReference type="GO" id="GO:0005829">
    <property type="term" value="C:cytosol"/>
    <property type="evidence" value="ECO:0007669"/>
    <property type="project" value="TreeGrafter"/>
</dbReference>
<dbReference type="InterPro" id="IPR006073">
    <property type="entry name" value="GTP-bd"/>
</dbReference>
<evidence type="ECO:0000256" key="3">
    <source>
        <dbReference type="ARBA" id="ARBA00022694"/>
    </source>
</evidence>
<feature type="binding site" evidence="10">
    <location>
        <position position="231"/>
    </location>
    <ligand>
        <name>Mg(2+)</name>
        <dbReference type="ChEBI" id="CHEBI:18420"/>
    </ligand>
</feature>
<dbReference type="PROSITE" id="PS51709">
    <property type="entry name" value="G_TRME"/>
    <property type="match status" value="1"/>
</dbReference>
<dbReference type="NCBIfam" id="TIGR00450">
    <property type="entry name" value="mnmE_trmE_thdF"/>
    <property type="match status" value="1"/>
</dbReference>
<evidence type="ECO:0000256" key="5">
    <source>
        <dbReference type="ARBA" id="ARBA00022741"/>
    </source>
</evidence>
<keyword evidence="6 10" id="KW-0378">Hydrolase</keyword>
<dbReference type="InterPro" id="IPR027368">
    <property type="entry name" value="MnmE_dom2"/>
</dbReference>
<dbReference type="InterPro" id="IPR031168">
    <property type="entry name" value="G_TrmE"/>
</dbReference>
<dbReference type="GO" id="GO:0005525">
    <property type="term" value="F:GTP binding"/>
    <property type="evidence" value="ECO:0007669"/>
    <property type="project" value="UniProtKB-UniRule"/>
</dbReference>
<dbReference type="GO" id="GO:0042802">
    <property type="term" value="F:identical protein binding"/>
    <property type="evidence" value="ECO:0007669"/>
    <property type="project" value="UniProtKB-ARBA"/>
</dbReference>
<feature type="binding site" evidence="10">
    <location>
        <begin position="271"/>
        <end position="274"/>
    </location>
    <ligand>
        <name>GTP</name>
        <dbReference type="ChEBI" id="CHEBI:37565"/>
    </ligand>
</feature>
<dbReference type="EC" id="3.6.-.-" evidence="10"/>
<feature type="binding site" evidence="10">
    <location>
        <begin position="246"/>
        <end position="252"/>
    </location>
    <ligand>
        <name>GTP</name>
        <dbReference type="ChEBI" id="CHEBI:37565"/>
    </ligand>
</feature>
<dbReference type="InterPro" id="IPR018948">
    <property type="entry name" value="GTP-bd_TrmE_N"/>
</dbReference>
<reference evidence="13 14" key="1">
    <citation type="submission" date="2016-11" db="EMBL/GenBank/DDBJ databases">
        <title>Description of two novel members of the family Erysipelotrichaceae: Ileibacterium lipovorans gen. nov., sp. nov. and Dubosiella newyorkensis, gen. nov., sp. nov.</title>
        <authorList>
            <person name="Cox L.M."/>
            <person name="Sohn J."/>
            <person name="Tyrrell K.L."/>
            <person name="Citron D.M."/>
            <person name="Lawson P.A."/>
            <person name="Patel N.B."/>
            <person name="Iizumi T."/>
            <person name="Perez-Perez G.I."/>
            <person name="Goldstein E.J."/>
            <person name="Blaser M.J."/>
        </authorList>
    </citation>
    <scope>NUCLEOTIDE SEQUENCE [LARGE SCALE GENOMIC DNA]</scope>
    <source>
        <strain evidence="13 14">NYU-BL-A4</strain>
    </source>
</reference>